<dbReference type="Proteomes" id="UP000000536">
    <property type="component" value="Chromosome"/>
</dbReference>
<dbReference type="GeneID" id="78447120"/>
<feature type="transmembrane region" description="Helical" evidence="1">
    <location>
        <begin position="39"/>
        <end position="63"/>
    </location>
</feature>
<dbReference type="RefSeq" id="WP_011249561.1">
    <property type="nucleotide sequence ID" value="NC_006624.1"/>
</dbReference>
<protein>
    <submittedName>
        <fullName evidence="2">Hypothetical membrane protein, conserved</fullName>
    </submittedName>
</protein>
<keyword evidence="1" id="KW-0812">Transmembrane</keyword>
<dbReference type="STRING" id="69014.TK0606"/>
<proteinExistence type="predicted"/>
<accession>Q5JFA9</accession>
<organism evidence="2 3">
    <name type="scientific">Thermococcus kodakarensis (strain ATCC BAA-918 / JCM 12380 / KOD1)</name>
    <name type="common">Pyrococcus kodakaraensis (strain KOD1)</name>
    <dbReference type="NCBI Taxonomy" id="69014"/>
    <lineage>
        <taxon>Archaea</taxon>
        <taxon>Methanobacteriati</taxon>
        <taxon>Methanobacteriota</taxon>
        <taxon>Thermococci</taxon>
        <taxon>Thermococcales</taxon>
        <taxon>Thermococcaceae</taxon>
        <taxon>Thermococcus</taxon>
    </lineage>
</organism>
<dbReference type="OrthoDB" id="102391at2157"/>
<dbReference type="eggNOG" id="arCOG07166">
    <property type="taxonomic scope" value="Archaea"/>
</dbReference>
<reference evidence="2 3" key="1">
    <citation type="journal article" date="2005" name="Genome Res.">
        <title>Complete genome sequence of the hyperthermophilic archaeon Thermococcus kodakaraensis KOD1 and comparison with Pyrococcus genomes.</title>
        <authorList>
            <person name="Fukui T."/>
            <person name="Atomi H."/>
            <person name="Kanai T."/>
            <person name="Matsumi R."/>
            <person name="Fujiwara S."/>
            <person name="Imanaka T."/>
        </authorList>
    </citation>
    <scope>NUCLEOTIDE SEQUENCE [LARGE SCALE GENOMIC DNA]</scope>
    <source>
        <strain evidence="3">ATCC BAA-918 / JCM 12380 / KOD1</strain>
    </source>
</reference>
<evidence type="ECO:0000313" key="2">
    <source>
        <dbReference type="EMBL" id="BAD84795.1"/>
    </source>
</evidence>
<dbReference type="EnsemblBacteria" id="BAD84795">
    <property type="protein sequence ID" value="BAD84795"/>
    <property type="gene ID" value="TK0606"/>
</dbReference>
<dbReference type="InParanoid" id="Q5JFA9"/>
<sequence length="76" mass="8089">MDANSIIDQLHNLAGSHPYLALGLILILIGVLAKGKVSLVFYALGALALLKSFGLVDTFFSFLKQIPELVKSFGGV</sequence>
<name>Q5JFA9_THEKO</name>
<keyword evidence="1" id="KW-0472">Membrane</keyword>
<dbReference type="PATRIC" id="fig|69014.16.peg.587"/>
<feature type="transmembrane region" description="Helical" evidence="1">
    <location>
        <begin position="12"/>
        <end position="33"/>
    </location>
</feature>
<dbReference type="KEGG" id="tko:TK0606"/>
<evidence type="ECO:0000256" key="1">
    <source>
        <dbReference type="SAM" id="Phobius"/>
    </source>
</evidence>
<keyword evidence="3" id="KW-1185">Reference proteome</keyword>
<dbReference type="AlphaFoldDB" id="Q5JFA9"/>
<dbReference type="HOGENOM" id="CLU_2581597_0_0_2"/>
<gene>
    <name evidence="2" type="ordered locus">TK0606</name>
</gene>
<evidence type="ECO:0000313" key="3">
    <source>
        <dbReference type="Proteomes" id="UP000000536"/>
    </source>
</evidence>
<dbReference type="EMBL" id="AP006878">
    <property type="protein sequence ID" value="BAD84795.1"/>
    <property type="molecule type" value="Genomic_DNA"/>
</dbReference>
<keyword evidence="1" id="KW-1133">Transmembrane helix</keyword>